<dbReference type="GO" id="GO:0003677">
    <property type="term" value="F:DNA binding"/>
    <property type="evidence" value="ECO:0007669"/>
    <property type="project" value="UniProtKB-UniRule"/>
</dbReference>
<dbReference type="SUPFAM" id="SSF56349">
    <property type="entry name" value="DNA breaking-rejoining enzymes"/>
    <property type="match status" value="1"/>
</dbReference>
<dbReference type="InterPro" id="IPR011010">
    <property type="entry name" value="DNA_brk_join_enz"/>
</dbReference>
<dbReference type="PANTHER" id="PTHR34605:SF4">
    <property type="entry name" value="DNA ADENINE METHYLTRANSFERASE"/>
    <property type="match status" value="1"/>
</dbReference>
<evidence type="ECO:0000256" key="4">
    <source>
        <dbReference type="PROSITE-ProRule" id="PRU01248"/>
    </source>
</evidence>
<dbReference type="Proteomes" id="UP000500767">
    <property type="component" value="Plasmid unnamed8"/>
</dbReference>
<keyword evidence="1" id="KW-0229">DNA integration</keyword>
<dbReference type="EMBL" id="CP053715">
    <property type="protein sequence ID" value="QKE94044.1"/>
    <property type="molecule type" value="Genomic_DNA"/>
</dbReference>
<dbReference type="PANTHER" id="PTHR34605">
    <property type="entry name" value="PHAGE_INTEGRASE DOMAIN-CONTAINING PROTEIN"/>
    <property type="match status" value="1"/>
</dbReference>
<organism evidence="7 8">
    <name type="scientific">Lichenicola cladoniae</name>
    <dbReference type="NCBI Taxonomy" id="1484109"/>
    <lineage>
        <taxon>Bacteria</taxon>
        <taxon>Pseudomonadati</taxon>
        <taxon>Pseudomonadota</taxon>
        <taxon>Alphaproteobacteria</taxon>
        <taxon>Acetobacterales</taxon>
        <taxon>Acetobacteraceae</taxon>
        <taxon>Lichenicola</taxon>
    </lineage>
</organism>
<dbReference type="InterPro" id="IPR002104">
    <property type="entry name" value="Integrase_catalytic"/>
</dbReference>
<feature type="domain" description="Tyr recombinase" evidence="5">
    <location>
        <begin position="143"/>
        <end position="339"/>
    </location>
</feature>
<name>A0A6M8HZP0_9PROT</name>
<dbReference type="CDD" id="cd00799">
    <property type="entry name" value="INT_Cre_C"/>
    <property type="match status" value="1"/>
</dbReference>
<geneLocation type="plasmid" evidence="7 8">
    <name>unnamed8</name>
</geneLocation>
<dbReference type="Gene3D" id="1.10.443.10">
    <property type="entry name" value="Intergrase catalytic core"/>
    <property type="match status" value="1"/>
</dbReference>
<dbReference type="Gene3D" id="1.10.150.130">
    <property type="match status" value="1"/>
</dbReference>
<feature type="domain" description="Core-binding (CB)" evidence="6">
    <location>
        <begin position="27"/>
        <end position="114"/>
    </location>
</feature>
<accession>A0A6M8HZP0</accession>
<dbReference type="GO" id="GO:0015074">
    <property type="term" value="P:DNA integration"/>
    <property type="evidence" value="ECO:0007669"/>
    <property type="project" value="UniProtKB-KW"/>
</dbReference>
<dbReference type="PROSITE" id="PS51900">
    <property type="entry name" value="CB"/>
    <property type="match status" value="1"/>
</dbReference>
<sequence>MDRSERLTEAEDGPSLPALIDGRDAGAELVQVIQAELAAAASYAEVARAASTRSAYAQDWRVFVTWCVARTLEPLPADPRAVAVFLASEAARGCAPMTIGRRLAAIGHVHRQHGLQPPQGREGAAAIVEVMAGIRRSHGKPPARKSAADADVMRDLLRAIVGDDIRSVRDRALLAIGMAGAFRRSELVALQVAQITREARGLRVQFGRTKTDQDGSGQVIAIPYGRRIRPVQLLEAWLAQTGISEGFVFRKLKGGAATDQPMSDRAVARVVQARVAAAGYDPTLFAGHSLRAGFITSGARAGASIFKLKEVSRHISTDVLAGYVRDAQIFEGHAGEGFL</sequence>
<evidence type="ECO:0000313" key="7">
    <source>
        <dbReference type="EMBL" id="QKE94044.1"/>
    </source>
</evidence>
<evidence type="ECO:0000259" key="5">
    <source>
        <dbReference type="PROSITE" id="PS51898"/>
    </source>
</evidence>
<evidence type="ECO:0000259" key="6">
    <source>
        <dbReference type="PROSITE" id="PS51900"/>
    </source>
</evidence>
<dbReference type="AlphaFoldDB" id="A0A6M8HZP0"/>
<keyword evidence="3" id="KW-0233">DNA recombination</keyword>
<evidence type="ECO:0000313" key="8">
    <source>
        <dbReference type="Proteomes" id="UP000500767"/>
    </source>
</evidence>
<dbReference type="SUPFAM" id="SSF47823">
    <property type="entry name" value="lambda integrase-like, N-terminal domain"/>
    <property type="match status" value="1"/>
</dbReference>
<dbReference type="InterPro" id="IPR010998">
    <property type="entry name" value="Integrase_recombinase_N"/>
</dbReference>
<reference evidence="7 8" key="1">
    <citation type="journal article" date="2014" name="World J. Microbiol. Biotechnol.">
        <title>Biodiversity and physiological characteristics of Antarctic and Arctic lichens-associated bacteria.</title>
        <authorList>
            <person name="Lee Y.M."/>
            <person name="Kim E.H."/>
            <person name="Lee H.K."/>
            <person name="Hong S.G."/>
        </authorList>
    </citation>
    <scope>NUCLEOTIDE SEQUENCE [LARGE SCALE GENOMIC DNA]</scope>
    <source>
        <strain evidence="7 8">PAMC 26569</strain>
        <plasmid evidence="7">unnamed8</plasmid>
    </source>
</reference>
<dbReference type="Pfam" id="PF00589">
    <property type="entry name" value="Phage_integrase"/>
    <property type="match status" value="1"/>
</dbReference>
<evidence type="ECO:0000256" key="3">
    <source>
        <dbReference type="ARBA" id="ARBA00023172"/>
    </source>
</evidence>
<dbReference type="RefSeq" id="WP_171837332.1">
    <property type="nucleotide sequence ID" value="NZ_CP053715.1"/>
</dbReference>
<proteinExistence type="predicted"/>
<keyword evidence="2 4" id="KW-0238">DNA-binding</keyword>
<dbReference type="InterPro" id="IPR044068">
    <property type="entry name" value="CB"/>
</dbReference>
<evidence type="ECO:0000256" key="1">
    <source>
        <dbReference type="ARBA" id="ARBA00022908"/>
    </source>
</evidence>
<dbReference type="PROSITE" id="PS51898">
    <property type="entry name" value="TYR_RECOMBINASE"/>
    <property type="match status" value="1"/>
</dbReference>
<evidence type="ECO:0000256" key="2">
    <source>
        <dbReference type="ARBA" id="ARBA00023125"/>
    </source>
</evidence>
<dbReference type="KEGG" id="lck:HN018_28395"/>
<keyword evidence="8" id="KW-1185">Reference proteome</keyword>
<protein>
    <submittedName>
        <fullName evidence="7">Site-specific integrase</fullName>
    </submittedName>
</protein>
<dbReference type="InterPro" id="IPR013762">
    <property type="entry name" value="Integrase-like_cat_sf"/>
</dbReference>
<keyword evidence="7" id="KW-0614">Plasmid</keyword>
<gene>
    <name evidence="7" type="ORF">HN018_28395</name>
</gene>
<dbReference type="InterPro" id="IPR052925">
    <property type="entry name" value="Phage_Integrase-like_Recomb"/>
</dbReference>
<dbReference type="GO" id="GO:0006310">
    <property type="term" value="P:DNA recombination"/>
    <property type="evidence" value="ECO:0007669"/>
    <property type="project" value="UniProtKB-KW"/>
</dbReference>